<organism evidence="2">
    <name type="scientific">Candidatus Methanophaga sp. ANME-1 ERB7</name>
    <dbReference type="NCBI Taxonomy" id="2759913"/>
    <lineage>
        <taxon>Archaea</taxon>
        <taxon>Methanobacteriati</taxon>
        <taxon>Methanobacteriota</taxon>
        <taxon>Stenosarchaea group</taxon>
        <taxon>Methanomicrobia</taxon>
        <taxon>Candidatus Methanophagales</taxon>
        <taxon>Candidatus Methanophagaceae</taxon>
        <taxon>Candidatus Methanophaga</taxon>
    </lineage>
</organism>
<dbReference type="EMBL" id="MT631670">
    <property type="protein sequence ID" value="QNO56815.1"/>
    <property type="molecule type" value="Genomic_DNA"/>
</dbReference>
<protein>
    <submittedName>
        <fullName evidence="2">Uncharacterized protein</fullName>
    </submittedName>
</protein>
<evidence type="ECO:0000256" key="1">
    <source>
        <dbReference type="SAM" id="MobiDB-lite"/>
    </source>
</evidence>
<accession>A0A7G9Z981</accession>
<reference evidence="2" key="1">
    <citation type="submission" date="2020-06" db="EMBL/GenBank/DDBJ databases">
        <title>Unique genomic features of the anaerobic methanotrophic archaea.</title>
        <authorList>
            <person name="Chadwick G.L."/>
            <person name="Skennerton C.T."/>
            <person name="Laso-Perez R."/>
            <person name="Leu A.O."/>
            <person name="Speth D.R."/>
            <person name="Yu H."/>
            <person name="Morgan-Lang C."/>
            <person name="Hatzenpichler R."/>
            <person name="Goudeau D."/>
            <person name="Malmstrom R."/>
            <person name="Brazelton W.J."/>
            <person name="Woyke T."/>
            <person name="Hallam S.J."/>
            <person name="Tyson G.W."/>
            <person name="Wegener G."/>
            <person name="Boetius A."/>
            <person name="Orphan V."/>
        </authorList>
    </citation>
    <scope>NUCLEOTIDE SEQUENCE</scope>
</reference>
<gene>
    <name evidence="2" type="ORF">IPLBMFHP_00001</name>
</gene>
<feature type="region of interest" description="Disordered" evidence="1">
    <location>
        <begin position="117"/>
        <end position="149"/>
    </location>
</feature>
<dbReference type="Pfam" id="PF13384">
    <property type="entry name" value="HTH_23"/>
    <property type="match status" value="1"/>
</dbReference>
<name>A0A7G9Z981_9EURY</name>
<dbReference type="SUPFAM" id="SSF46689">
    <property type="entry name" value="Homeodomain-like"/>
    <property type="match status" value="1"/>
</dbReference>
<sequence>MKTEKLDLSKRIERRLEMIHAHTKEGKTVRCVIEEFSVSVGTYYYWYHRYEKEGVFGLFDSKKGPKTPQNKTSDNVASKFIETADYHPELDTPEILEVLDCSSQQKPSVATAQRILRSKGMNRSKGRRSKKTMKKKRTTVQAHKKVLKK</sequence>
<dbReference type="AlphaFoldDB" id="A0A7G9Z981"/>
<proteinExistence type="predicted"/>
<evidence type="ECO:0000313" key="2">
    <source>
        <dbReference type="EMBL" id="QNO56815.1"/>
    </source>
</evidence>
<dbReference type="InterPro" id="IPR009057">
    <property type="entry name" value="Homeodomain-like_sf"/>
</dbReference>